<dbReference type="Pfam" id="PF20173">
    <property type="entry name" value="ZnF_RZ-type"/>
    <property type="match status" value="1"/>
</dbReference>
<evidence type="ECO:0000313" key="8">
    <source>
        <dbReference type="EMBL" id="RKO86680.1"/>
    </source>
</evidence>
<keyword evidence="6" id="KW-0391">Immunity</keyword>
<reference evidence="9" key="1">
    <citation type="journal article" date="2018" name="Nat. Microbiol.">
        <title>Leveraging single-cell genomics to expand the fungal tree of life.</title>
        <authorList>
            <person name="Ahrendt S.R."/>
            <person name="Quandt C.A."/>
            <person name="Ciobanu D."/>
            <person name="Clum A."/>
            <person name="Salamov A."/>
            <person name="Andreopoulos B."/>
            <person name="Cheng J.F."/>
            <person name="Woyke T."/>
            <person name="Pelin A."/>
            <person name="Henrissat B."/>
            <person name="Reynolds N.K."/>
            <person name="Benny G.L."/>
            <person name="Smith M.E."/>
            <person name="James T.Y."/>
            <person name="Grigoriev I.V."/>
        </authorList>
    </citation>
    <scope>NUCLEOTIDE SEQUENCE [LARGE SCALE GENOMIC DNA]</scope>
</reference>
<dbReference type="EMBL" id="KZ997996">
    <property type="protein sequence ID" value="RKO86680.1"/>
    <property type="molecule type" value="Genomic_DNA"/>
</dbReference>
<feature type="non-terminal residue" evidence="8">
    <location>
        <position position="67"/>
    </location>
</feature>
<feature type="domain" description="RZ-type" evidence="7">
    <location>
        <begin position="1"/>
        <end position="67"/>
    </location>
</feature>
<evidence type="ECO:0000256" key="2">
    <source>
        <dbReference type="ARBA" id="ARBA00022490"/>
    </source>
</evidence>
<feature type="non-terminal residue" evidence="8">
    <location>
        <position position="1"/>
    </location>
</feature>
<dbReference type="AlphaFoldDB" id="A0A4P9W7D5"/>
<dbReference type="GO" id="GO:0008270">
    <property type="term" value="F:zinc ion binding"/>
    <property type="evidence" value="ECO:0007669"/>
    <property type="project" value="UniProtKB-KW"/>
</dbReference>
<dbReference type="PROSITE" id="PS51981">
    <property type="entry name" value="ZF_RZ"/>
    <property type="match status" value="1"/>
</dbReference>
<evidence type="ECO:0000256" key="4">
    <source>
        <dbReference type="ARBA" id="ARBA00022771"/>
    </source>
</evidence>
<keyword evidence="2" id="KW-0963">Cytoplasm</keyword>
<keyword evidence="3" id="KW-0479">Metal-binding</keyword>
<dbReference type="InterPro" id="IPR031248">
    <property type="entry name" value="RNF213"/>
</dbReference>
<sequence length="67" mass="6977">EKAAVFRAMAATFGGSGHWYECPNGHPYTIGECGMAMQQSRCPECGAAVGGGNHTLLGDNAPSTQFE</sequence>
<comment type="subcellular location">
    <subcellularLocation>
        <location evidence="1">Cytoplasm</location>
    </subcellularLocation>
</comment>
<evidence type="ECO:0000313" key="9">
    <source>
        <dbReference type="Proteomes" id="UP000269721"/>
    </source>
</evidence>
<keyword evidence="9" id="KW-1185">Reference proteome</keyword>
<evidence type="ECO:0000256" key="3">
    <source>
        <dbReference type="ARBA" id="ARBA00022723"/>
    </source>
</evidence>
<gene>
    <name evidence="8" type="ORF">BDK51DRAFT_5433</name>
</gene>
<dbReference type="PANTHER" id="PTHR22605">
    <property type="entry name" value="RZ-TYPE DOMAIN-CONTAINING PROTEIN"/>
    <property type="match status" value="1"/>
</dbReference>
<dbReference type="GO" id="GO:0005737">
    <property type="term" value="C:cytoplasm"/>
    <property type="evidence" value="ECO:0007669"/>
    <property type="project" value="UniProtKB-SubCell"/>
</dbReference>
<keyword evidence="4" id="KW-0863">Zinc-finger</keyword>
<protein>
    <recommendedName>
        <fullName evidence="7">RZ-type domain-containing protein</fullName>
    </recommendedName>
</protein>
<evidence type="ECO:0000256" key="5">
    <source>
        <dbReference type="ARBA" id="ARBA00022833"/>
    </source>
</evidence>
<evidence type="ECO:0000256" key="6">
    <source>
        <dbReference type="ARBA" id="ARBA00022859"/>
    </source>
</evidence>
<dbReference type="GO" id="GO:0004842">
    <property type="term" value="F:ubiquitin-protein transferase activity"/>
    <property type="evidence" value="ECO:0007669"/>
    <property type="project" value="InterPro"/>
</dbReference>
<dbReference type="OrthoDB" id="2423195at2759"/>
<proteinExistence type="predicted"/>
<evidence type="ECO:0000259" key="7">
    <source>
        <dbReference type="PROSITE" id="PS51981"/>
    </source>
</evidence>
<dbReference type="PANTHER" id="PTHR22605:SF16">
    <property type="entry name" value="E3 UBIQUITIN-PROTEIN LIGASE RNF213"/>
    <property type="match status" value="1"/>
</dbReference>
<dbReference type="GO" id="GO:0002376">
    <property type="term" value="P:immune system process"/>
    <property type="evidence" value="ECO:0007669"/>
    <property type="project" value="UniProtKB-KW"/>
</dbReference>
<accession>A0A4P9W7D5</accession>
<dbReference type="Proteomes" id="UP000269721">
    <property type="component" value="Unassembled WGS sequence"/>
</dbReference>
<dbReference type="InterPro" id="IPR046439">
    <property type="entry name" value="ZF_RZ_dom"/>
</dbReference>
<dbReference type="GO" id="GO:0016887">
    <property type="term" value="F:ATP hydrolysis activity"/>
    <property type="evidence" value="ECO:0007669"/>
    <property type="project" value="InterPro"/>
</dbReference>
<keyword evidence="5" id="KW-0862">Zinc</keyword>
<name>A0A4P9W7D5_9FUNG</name>
<organism evidence="8 9">
    <name type="scientific">Blyttiomyces helicus</name>
    <dbReference type="NCBI Taxonomy" id="388810"/>
    <lineage>
        <taxon>Eukaryota</taxon>
        <taxon>Fungi</taxon>
        <taxon>Fungi incertae sedis</taxon>
        <taxon>Chytridiomycota</taxon>
        <taxon>Chytridiomycota incertae sedis</taxon>
        <taxon>Chytridiomycetes</taxon>
        <taxon>Chytridiomycetes incertae sedis</taxon>
        <taxon>Blyttiomyces</taxon>
    </lineage>
</organism>
<evidence type="ECO:0000256" key="1">
    <source>
        <dbReference type="ARBA" id="ARBA00004496"/>
    </source>
</evidence>